<comment type="caution">
    <text evidence="2">The sequence shown here is derived from an EMBL/GenBank/DDBJ whole genome shotgun (WGS) entry which is preliminary data.</text>
</comment>
<dbReference type="InterPro" id="IPR041705">
    <property type="entry name" value="PIN_Sll0205"/>
</dbReference>
<reference evidence="2 3" key="1">
    <citation type="submission" date="2018-03" db="EMBL/GenBank/DDBJ databases">
        <title>Genomic Encyclopedia of Archaeal and Bacterial Type Strains, Phase II (KMG-II): from individual species to whole genera.</title>
        <authorList>
            <person name="Goeker M."/>
        </authorList>
    </citation>
    <scope>NUCLEOTIDE SEQUENCE [LARGE SCALE GENOMIC DNA]</scope>
    <source>
        <strain evidence="2 3">DSM 29057</strain>
    </source>
</reference>
<dbReference type="InterPro" id="IPR052919">
    <property type="entry name" value="TA_system_RNase"/>
</dbReference>
<sequence>MTYLLDTHTLIWALTASHRLSTTVQSIMENESNDIVVSTLSFWEIALKRSVHKLTLDGFTPEDFVYASIAADFEILPLSIDLCSSFHKLSATHHKDPFDRMLIWQALHQKCALITVDRNIRKYTSEGLQVVW</sequence>
<dbReference type="Gene3D" id="3.40.50.1010">
    <property type="entry name" value="5'-nuclease"/>
    <property type="match status" value="1"/>
</dbReference>
<organism evidence="2 3">
    <name type="scientific">Dyadobacter jiangsuensis</name>
    <dbReference type="NCBI Taxonomy" id="1591085"/>
    <lineage>
        <taxon>Bacteria</taxon>
        <taxon>Pseudomonadati</taxon>
        <taxon>Bacteroidota</taxon>
        <taxon>Cytophagia</taxon>
        <taxon>Cytophagales</taxon>
        <taxon>Spirosomataceae</taxon>
        <taxon>Dyadobacter</taxon>
    </lineage>
</organism>
<dbReference type="EMBL" id="PYAS01000007">
    <property type="protein sequence ID" value="PSL27875.1"/>
    <property type="molecule type" value="Genomic_DNA"/>
</dbReference>
<evidence type="ECO:0000313" key="3">
    <source>
        <dbReference type="Proteomes" id="UP000241964"/>
    </source>
</evidence>
<dbReference type="PANTHER" id="PTHR36173:SF2">
    <property type="entry name" value="RIBONUCLEASE VAPC16"/>
    <property type="match status" value="1"/>
</dbReference>
<dbReference type="Pfam" id="PF01850">
    <property type="entry name" value="PIN"/>
    <property type="match status" value="1"/>
</dbReference>
<keyword evidence="3" id="KW-1185">Reference proteome</keyword>
<evidence type="ECO:0000313" key="2">
    <source>
        <dbReference type="EMBL" id="PSL27875.1"/>
    </source>
</evidence>
<dbReference type="Proteomes" id="UP000241964">
    <property type="component" value="Unassembled WGS sequence"/>
</dbReference>
<dbReference type="AlphaFoldDB" id="A0A2P8G1W7"/>
<dbReference type="OrthoDB" id="9798990at2"/>
<evidence type="ECO:0000259" key="1">
    <source>
        <dbReference type="Pfam" id="PF01850"/>
    </source>
</evidence>
<gene>
    <name evidence="2" type="ORF">CLV60_107140</name>
</gene>
<dbReference type="RefSeq" id="WP_106596359.1">
    <property type="nucleotide sequence ID" value="NZ_PYAS01000007.1"/>
</dbReference>
<dbReference type="PANTHER" id="PTHR36173">
    <property type="entry name" value="RIBONUCLEASE VAPC16-RELATED"/>
    <property type="match status" value="1"/>
</dbReference>
<dbReference type="SUPFAM" id="SSF88723">
    <property type="entry name" value="PIN domain-like"/>
    <property type="match status" value="1"/>
</dbReference>
<dbReference type="CDD" id="cd09872">
    <property type="entry name" value="PIN_Sll0205-like"/>
    <property type="match status" value="1"/>
</dbReference>
<feature type="domain" description="PIN" evidence="1">
    <location>
        <begin position="3"/>
        <end position="123"/>
    </location>
</feature>
<protein>
    <submittedName>
        <fullName evidence="2">PIN domain nuclease of toxin-antitoxin system</fullName>
    </submittedName>
</protein>
<dbReference type="InterPro" id="IPR002716">
    <property type="entry name" value="PIN_dom"/>
</dbReference>
<accession>A0A2P8G1W7</accession>
<name>A0A2P8G1W7_9BACT</name>
<proteinExistence type="predicted"/>
<dbReference type="InterPro" id="IPR029060">
    <property type="entry name" value="PIN-like_dom_sf"/>
</dbReference>